<dbReference type="PANTHER" id="PTHR43877">
    <property type="entry name" value="AMINOALKYLPHOSPHONATE N-ACETYLTRANSFERASE-RELATED-RELATED"/>
    <property type="match status" value="1"/>
</dbReference>
<dbReference type="Gene3D" id="3.40.630.30">
    <property type="match status" value="1"/>
</dbReference>
<keyword evidence="6" id="KW-1185">Reference proteome</keyword>
<accession>A0A2T0Z363</accession>
<dbReference type="InterPro" id="IPR000182">
    <property type="entry name" value="GNAT_dom"/>
</dbReference>
<dbReference type="GO" id="GO:0005737">
    <property type="term" value="C:cytoplasm"/>
    <property type="evidence" value="ECO:0007669"/>
    <property type="project" value="UniProtKB-SubCell"/>
</dbReference>
<reference evidence="5 6" key="1">
    <citation type="submission" date="2018-03" db="EMBL/GenBank/DDBJ databases">
        <title>Genomic Encyclopedia of Archaeal and Bacterial Type Strains, Phase II (KMG-II): from individual species to whole genera.</title>
        <authorList>
            <person name="Goeker M."/>
        </authorList>
    </citation>
    <scope>NUCLEOTIDE SEQUENCE [LARGE SCALE GENOMIC DNA]</scope>
    <source>
        <strain evidence="5 6">DSM 100065</strain>
    </source>
</reference>
<evidence type="ECO:0000313" key="6">
    <source>
        <dbReference type="Proteomes" id="UP000237752"/>
    </source>
</evidence>
<dbReference type="Pfam" id="PF00583">
    <property type="entry name" value="Acetyltransf_1"/>
    <property type="match status" value="1"/>
</dbReference>
<gene>
    <name evidence="5" type="ORF">CLV47_12929</name>
</gene>
<dbReference type="InterPro" id="IPR050832">
    <property type="entry name" value="Bact_Acetyltransf"/>
</dbReference>
<dbReference type="CDD" id="cd04301">
    <property type="entry name" value="NAT_SF"/>
    <property type="match status" value="1"/>
</dbReference>
<dbReference type="Proteomes" id="UP000237752">
    <property type="component" value="Unassembled WGS sequence"/>
</dbReference>
<dbReference type="AlphaFoldDB" id="A0A2T0Z363"/>
<dbReference type="PANTHER" id="PTHR43877:SF2">
    <property type="entry name" value="AMINOALKYLPHOSPHONATE N-ACETYLTRANSFERASE-RELATED"/>
    <property type="match status" value="1"/>
</dbReference>
<sequence>MVEIAARLRAMTATDIPAVLPMEHDLFADQAWTRTMLEEELADSETRYYVVAVDDEEIVGYAGLAAYRFEAHVLTVGTRGDRQGEGIGRRLLGELLAEADRRKAERVILEVRSDNAPAIALYESERFVAVGVRKRYYQPGDHDAVVMVRE</sequence>
<evidence type="ECO:0000259" key="4">
    <source>
        <dbReference type="PROSITE" id="PS51186"/>
    </source>
</evidence>
<comment type="function">
    <text evidence="3">Acetylates the N-terminal alanine of ribosomal protein bS18.</text>
</comment>
<dbReference type="PROSITE" id="PS51186">
    <property type="entry name" value="GNAT"/>
    <property type="match status" value="1"/>
</dbReference>
<evidence type="ECO:0000313" key="5">
    <source>
        <dbReference type="EMBL" id="PRZ30787.1"/>
    </source>
</evidence>
<dbReference type="NCBIfam" id="TIGR01575">
    <property type="entry name" value="rimI"/>
    <property type="match status" value="1"/>
</dbReference>
<dbReference type="EMBL" id="PVUE01000029">
    <property type="protein sequence ID" value="PRZ30787.1"/>
    <property type="molecule type" value="Genomic_DNA"/>
</dbReference>
<keyword evidence="3" id="KW-0963">Cytoplasm</keyword>
<comment type="subcellular location">
    <subcellularLocation>
        <location evidence="3">Cytoplasm</location>
    </subcellularLocation>
</comment>
<keyword evidence="2" id="KW-0012">Acyltransferase</keyword>
<evidence type="ECO:0000256" key="1">
    <source>
        <dbReference type="ARBA" id="ARBA00022679"/>
    </source>
</evidence>
<dbReference type="EC" id="2.3.1.266" evidence="3"/>
<name>A0A2T0Z363_9ACTN</name>
<dbReference type="InterPro" id="IPR016181">
    <property type="entry name" value="Acyl_CoA_acyltransferase"/>
</dbReference>
<proteinExistence type="inferred from homology"/>
<evidence type="ECO:0000256" key="3">
    <source>
        <dbReference type="RuleBase" id="RU363094"/>
    </source>
</evidence>
<dbReference type="SUPFAM" id="SSF55729">
    <property type="entry name" value="Acyl-CoA N-acyltransferases (Nat)"/>
    <property type="match status" value="1"/>
</dbReference>
<dbReference type="GO" id="GO:0008999">
    <property type="term" value="F:protein-N-terminal-alanine acetyltransferase activity"/>
    <property type="evidence" value="ECO:0007669"/>
    <property type="project" value="UniProtKB-EC"/>
</dbReference>
<protein>
    <recommendedName>
        <fullName evidence="3">[Ribosomal protein bS18]-alanine N-acetyltransferase</fullName>
        <ecNumber evidence="3">2.3.1.266</ecNumber>
    </recommendedName>
</protein>
<keyword evidence="1 5" id="KW-0808">Transferase</keyword>
<comment type="similarity">
    <text evidence="3">Belongs to the acetyltransferase family. RimI subfamily.</text>
</comment>
<dbReference type="RefSeq" id="WP_238145543.1">
    <property type="nucleotide sequence ID" value="NZ_PVUE01000029.1"/>
</dbReference>
<dbReference type="InterPro" id="IPR006464">
    <property type="entry name" value="AcTrfase_RimI/Ard1"/>
</dbReference>
<evidence type="ECO:0000256" key="2">
    <source>
        <dbReference type="ARBA" id="ARBA00023315"/>
    </source>
</evidence>
<comment type="caution">
    <text evidence="5">The sequence shown here is derived from an EMBL/GenBank/DDBJ whole genome shotgun (WGS) entry which is preliminary data.</text>
</comment>
<comment type="catalytic activity">
    <reaction evidence="3">
        <text>N-terminal L-alanyl-[ribosomal protein bS18] + acetyl-CoA = N-terminal N(alpha)-acetyl-L-alanyl-[ribosomal protein bS18] + CoA + H(+)</text>
        <dbReference type="Rhea" id="RHEA:43756"/>
        <dbReference type="Rhea" id="RHEA-COMP:10676"/>
        <dbReference type="Rhea" id="RHEA-COMP:10677"/>
        <dbReference type="ChEBI" id="CHEBI:15378"/>
        <dbReference type="ChEBI" id="CHEBI:57287"/>
        <dbReference type="ChEBI" id="CHEBI:57288"/>
        <dbReference type="ChEBI" id="CHEBI:64718"/>
        <dbReference type="ChEBI" id="CHEBI:83683"/>
        <dbReference type="EC" id="2.3.1.266"/>
    </reaction>
</comment>
<feature type="domain" description="N-acetyltransferase" evidence="4">
    <location>
        <begin position="6"/>
        <end position="150"/>
    </location>
</feature>
<organism evidence="5 6">
    <name type="scientific">Antricoccus suffuscus</name>
    <dbReference type="NCBI Taxonomy" id="1629062"/>
    <lineage>
        <taxon>Bacteria</taxon>
        <taxon>Bacillati</taxon>
        <taxon>Actinomycetota</taxon>
        <taxon>Actinomycetes</taxon>
        <taxon>Geodermatophilales</taxon>
        <taxon>Antricoccaceae</taxon>
        <taxon>Antricoccus</taxon>
    </lineage>
</organism>